<keyword evidence="16 18" id="KW-0111">Calcium/phospholipid-binding</keyword>
<keyword evidence="12" id="KW-0472">Membrane</keyword>
<evidence type="ECO:0000256" key="1">
    <source>
        <dbReference type="ARBA" id="ARBA00004123"/>
    </source>
</evidence>
<evidence type="ECO:0000256" key="11">
    <source>
        <dbReference type="ARBA" id="ARBA00023069"/>
    </source>
</evidence>
<dbReference type="GO" id="GO:0034704">
    <property type="term" value="C:calcium channel complex"/>
    <property type="evidence" value="ECO:0007669"/>
    <property type="project" value="UniProtKB-ARBA"/>
</dbReference>
<evidence type="ECO:0000256" key="8">
    <source>
        <dbReference type="ARBA" id="ARBA00022737"/>
    </source>
</evidence>
<dbReference type="GO" id="GO:0019834">
    <property type="term" value="F:phospholipase A2 inhibitor activity"/>
    <property type="evidence" value="ECO:0007669"/>
    <property type="project" value="UniProtKB-KW"/>
</dbReference>
<sequence length="648" mass="74770">MNKSHTHWQDIVKSLREKNRQLIQEKEDVLHQMKQQTEKWEEEKAWILENLQKNLDYLYTQHTLTLQELQNISLYVERIIDLMNFQTKILQQKSEKTEGEKADVSVDLQLKTEKVDNEEEKPKWSMEKGYFWQAHTMLQKIQESLQKREREITELLHTERRYYKAMKPQISVIIFLKTLVKKVHTLYCDVPGAQQYISHLIQKNKGARTDQKEAFNNSQADILCYEVFYGNEPMDDKRTQLSTKLFRNLGKAKSELEYVETEKIVFDCIQTGEIPNWIKRDCLYVGLTAGVTELLSLKLTLGNSVNMAMVSEFLKQAWFMENQEQECIKSSKGGPGVQSYPNFDPSADVVALDKAITVKGVDEATIIDILTKRTNAQRQQIKAAYQQAKGKSLEEALKKVLKSHLEDVVVALLKTPAQFDAEELRASMKGLGTDEDTLIEILASRNNREIREASRYYKEVLKRDLTQDIISDTSGDFQKALVALAKADRCEDSHVNDELADNDARALYEAGEKRKGTDINVFVTVLTARSYPHLRRVFQKYTKYSKHDMNKVMDLELKGDIENCLTALVKCATSKPAFFAEKLHLAMKGFGTRHKDLIRIMVSRHEVDMNEIKGYYKKLYGISLRQAIMDELKGDYENILVALCGSDN</sequence>
<dbReference type="GO" id="GO:0005544">
    <property type="term" value="F:calcium-dependent phospholipid binding"/>
    <property type="evidence" value="ECO:0007669"/>
    <property type="project" value="UniProtKB-KW"/>
</dbReference>
<protein>
    <recommendedName>
        <fullName evidence="18">Annexin</fullName>
    </recommendedName>
</protein>
<keyword evidence="9 18" id="KW-0106">Calcium</keyword>
<dbReference type="GO" id="GO:0006909">
    <property type="term" value="P:phagocytosis"/>
    <property type="evidence" value="ECO:0007669"/>
    <property type="project" value="TreeGrafter"/>
</dbReference>
<keyword evidence="19" id="KW-0175">Coiled coil</keyword>
<dbReference type="PANTHER" id="PTHR10502">
    <property type="entry name" value="ANNEXIN"/>
    <property type="match status" value="1"/>
</dbReference>
<dbReference type="GO" id="GO:0005262">
    <property type="term" value="F:calcium channel activity"/>
    <property type="evidence" value="ECO:0007669"/>
    <property type="project" value="UniProtKB-ARBA"/>
</dbReference>
<evidence type="ECO:0000256" key="13">
    <source>
        <dbReference type="ARBA" id="ARBA00023216"/>
    </source>
</evidence>
<evidence type="ECO:0000256" key="14">
    <source>
        <dbReference type="ARBA" id="ARBA00023242"/>
    </source>
</evidence>
<dbReference type="PRINTS" id="PR00197">
    <property type="entry name" value="ANNEXINI"/>
</dbReference>
<keyword evidence="14" id="KW-0539">Nucleus</keyword>
<dbReference type="GO" id="GO:0007165">
    <property type="term" value="P:signal transduction"/>
    <property type="evidence" value="ECO:0007669"/>
    <property type="project" value="TreeGrafter"/>
</dbReference>
<evidence type="ECO:0000313" key="21">
    <source>
        <dbReference type="Proteomes" id="UP000233556"/>
    </source>
</evidence>
<dbReference type="InterPro" id="IPR002388">
    <property type="entry name" value="ANX1"/>
</dbReference>
<gene>
    <name evidence="20" type="ORF">llap_7976</name>
</gene>
<evidence type="ECO:0000256" key="6">
    <source>
        <dbReference type="ARBA" id="ARBA00022475"/>
    </source>
</evidence>
<dbReference type="FunFam" id="1.10.220.10:FF:000002">
    <property type="entry name" value="Annexin"/>
    <property type="match status" value="1"/>
</dbReference>
<dbReference type="Proteomes" id="UP000233556">
    <property type="component" value="Unassembled WGS sequence"/>
</dbReference>
<keyword evidence="10" id="KW-0593">Phospholipase A2 inhibitor</keyword>
<dbReference type="AlphaFoldDB" id="A0A2I0U6N9"/>
<feature type="coiled-coil region" evidence="19">
    <location>
        <begin position="12"/>
        <end position="43"/>
    </location>
</feature>
<dbReference type="FunFam" id="1.10.220.10:FF:000003">
    <property type="entry name" value="Annexin"/>
    <property type="match status" value="1"/>
</dbReference>
<evidence type="ECO:0000256" key="19">
    <source>
        <dbReference type="SAM" id="Coils"/>
    </source>
</evidence>
<keyword evidence="13 18" id="KW-0041">Annexin</keyword>
<reference evidence="21" key="2">
    <citation type="submission" date="2017-12" db="EMBL/GenBank/DDBJ databases">
        <title>Genome sequence of the Bar-tailed Godwit (Limosa lapponica baueri).</title>
        <authorList>
            <person name="Lima N.C.B."/>
            <person name="Parody-Merino A.M."/>
            <person name="Battley P.F."/>
            <person name="Fidler A.E."/>
            <person name="Prosdocimi F."/>
        </authorList>
    </citation>
    <scope>NUCLEOTIDE SEQUENCE [LARGE SCALE GENOMIC DNA]</scope>
</reference>
<dbReference type="PROSITE" id="PS51897">
    <property type="entry name" value="ANNEXIN_2"/>
    <property type="match status" value="4"/>
</dbReference>
<keyword evidence="21" id="KW-1185">Reference proteome</keyword>
<dbReference type="InterPro" id="IPR037104">
    <property type="entry name" value="Annexin_sf"/>
</dbReference>
<dbReference type="GO" id="GO:0005737">
    <property type="term" value="C:cytoplasm"/>
    <property type="evidence" value="ECO:0007669"/>
    <property type="project" value="UniProtKB-SubCell"/>
</dbReference>
<dbReference type="OrthoDB" id="37886at2759"/>
<evidence type="ECO:0000313" key="20">
    <source>
        <dbReference type="EMBL" id="PKU41727.1"/>
    </source>
</evidence>
<dbReference type="GO" id="GO:0001786">
    <property type="term" value="F:phosphatidylserine binding"/>
    <property type="evidence" value="ECO:0007669"/>
    <property type="project" value="TreeGrafter"/>
</dbReference>
<dbReference type="GO" id="GO:0055074">
    <property type="term" value="P:calcium ion homeostasis"/>
    <property type="evidence" value="ECO:0007669"/>
    <property type="project" value="UniProtKB-ARBA"/>
</dbReference>
<proteinExistence type="inferred from homology"/>
<keyword evidence="6" id="KW-1003">Cell membrane</keyword>
<evidence type="ECO:0000256" key="17">
    <source>
        <dbReference type="ARBA" id="ARBA00056830"/>
    </source>
</evidence>
<accession>A0A2I0U6N9</accession>
<evidence type="ECO:0000256" key="16">
    <source>
        <dbReference type="ARBA" id="ARBA00023302"/>
    </source>
</evidence>
<comment type="domain">
    <text evidence="18">The full-length protein can bind eight Ca(2+) ions via the annexin repeats. Calcium binding causes a major conformation change that modifies dimer contacts and leads to surface exposure of the N-terminal phosphorylation sites; in the absence of Ca(2+), these sites are buried in the interior of the protein core. The N-terminal region becomes disordered in response to calcium-binding.</text>
</comment>
<keyword evidence="7" id="KW-0963">Cytoplasm</keyword>
<name>A0A2I0U6N9_LIMLA</name>
<evidence type="ECO:0000256" key="2">
    <source>
        <dbReference type="ARBA" id="ARBA00004138"/>
    </source>
</evidence>
<reference evidence="21" key="1">
    <citation type="submission" date="2017-11" db="EMBL/GenBank/DDBJ databases">
        <authorList>
            <person name="Lima N.C."/>
            <person name="Parody-Merino A.M."/>
            <person name="Battley P.F."/>
            <person name="Fidler A.E."/>
            <person name="Prosdocimi F."/>
        </authorList>
    </citation>
    <scope>NUCLEOTIDE SEQUENCE [LARGE SCALE GENOMIC DNA]</scope>
</reference>
<dbReference type="PRINTS" id="PR00196">
    <property type="entry name" value="ANNEXIN"/>
</dbReference>
<dbReference type="GO" id="GO:0005929">
    <property type="term" value="C:cilium"/>
    <property type="evidence" value="ECO:0007669"/>
    <property type="project" value="UniProtKB-SubCell"/>
</dbReference>
<dbReference type="GO" id="GO:0009888">
    <property type="term" value="P:tissue development"/>
    <property type="evidence" value="ECO:0007669"/>
    <property type="project" value="UniProtKB-ARBA"/>
</dbReference>
<dbReference type="InterPro" id="IPR018252">
    <property type="entry name" value="Annexin_repeat_CS"/>
</dbReference>
<dbReference type="SMART" id="SM00335">
    <property type="entry name" value="ANX"/>
    <property type="match status" value="4"/>
</dbReference>
<evidence type="ECO:0000256" key="15">
    <source>
        <dbReference type="ARBA" id="ARBA00023273"/>
    </source>
</evidence>
<dbReference type="GO" id="GO:0012506">
    <property type="term" value="C:vesicle membrane"/>
    <property type="evidence" value="ECO:0007669"/>
    <property type="project" value="TreeGrafter"/>
</dbReference>
<dbReference type="SUPFAM" id="SSF47874">
    <property type="entry name" value="Annexin"/>
    <property type="match status" value="1"/>
</dbReference>
<dbReference type="EMBL" id="KZ506084">
    <property type="protein sequence ID" value="PKU41727.1"/>
    <property type="molecule type" value="Genomic_DNA"/>
</dbReference>
<keyword evidence="11" id="KW-0969">Cilium</keyword>
<evidence type="ECO:0000256" key="9">
    <source>
        <dbReference type="ARBA" id="ARBA00022837"/>
    </source>
</evidence>
<evidence type="ECO:0000256" key="10">
    <source>
        <dbReference type="ARBA" id="ARBA00023005"/>
    </source>
</evidence>
<evidence type="ECO:0000256" key="4">
    <source>
        <dbReference type="ARBA" id="ARBA00004496"/>
    </source>
</evidence>
<organism evidence="20 21">
    <name type="scientific">Limosa lapponica baueri</name>
    <dbReference type="NCBI Taxonomy" id="1758121"/>
    <lineage>
        <taxon>Eukaryota</taxon>
        <taxon>Metazoa</taxon>
        <taxon>Chordata</taxon>
        <taxon>Craniata</taxon>
        <taxon>Vertebrata</taxon>
        <taxon>Euteleostomi</taxon>
        <taxon>Archelosauria</taxon>
        <taxon>Archosauria</taxon>
        <taxon>Dinosauria</taxon>
        <taxon>Saurischia</taxon>
        <taxon>Theropoda</taxon>
        <taxon>Coelurosauria</taxon>
        <taxon>Aves</taxon>
        <taxon>Neognathae</taxon>
        <taxon>Neoaves</taxon>
        <taxon>Charadriiformes</taxon>
        <taxon>Scolopacidae</taxon>
        <taxon>Limosa</taxon>
    </lineage>
</organism>
<comment type="function">
    <text evidence="17">Calcium/phospholipid-binding protein which promotes membrane fusion and is involved in exocytosis. This protein regulates phospholipase A2 activity. It seems to bind from two to four calcium ions with high affinity.</text>
</comment>
<dbReference type="GO" id="GO:0005634">
    <property type="term" value="C:nucleus"/>
    <property type="evidence" value="ECO:0007669"/>
    <property type="project" value="UniProtKB-SubCell"/>
</dbReference>
<dbReference type="PROSITE" id="PS00223">
    <property type="entry name" value="ANNEXIN_1"/>
    <property type="match status" value="3"/>
</dbReference>
<evidence type="ECO:0000256" key="12">
    <source>
        <dbReference type="ARBA" id="ARBA00023136"/>
    </source>
</evidence>
<dbReference type="PANTHER" id="PTHR10502:SF17">
    <property type="entry name" value="ANNEXIN A1"/>
    <property type="match status" value="1"/>
</dbReference>
<dbReference type="FunFam" id="1.10.220.10:FF:000007">
    <property type="entry name" value="Annexin"/>
    <property type="match status" value="1"/>
</dbReference>
<keyword evidence="8 18" id="KW-0677">Repeat</keyword>
<evidence type="ECO:0000256" key="3">
    <source>
        <dbReference type="ARBA" id="ARBA00004187"/>
    </source>
</evidence>
<dbReference type="Pfam" id="PF00191">
    <property type="entry name" value="Annexin"/>
    <property type="match status" value="4"/>
</dbReference>
<dbReference type="InterPro" id="IPR018502">
    <property type="entry name" value="Annexin_repeat"/>
</dbReference>
<evidence type="ECO:0000256" key="7">
    <source>
        <dbReference type="ARBA" id="ARBA00022490"/>
    </source>
</evidence>
<dbReference type="InterPro" id="IPR001464">
    <property type="entry name" value="Annexin"/>
</dbReference>
<dbReference type="Gene3D" id="1.10.220.10">
    <property type="entry name" value="Annexin"/>
    <property type="match status" value="4"/>
</dbReference>
<keyword evidence="15" id="KW-0966">Cell projection</keyword>
<evidence type="ECO:0000256" key="18">
    <source>
        <dbReference type="RuleBase" id="RU003540"/>
    </source>
</evidence>
<dbReference type="GO" id="GO:0071385">
    <property type="term" value="P:cellular response to glucocorticoid stimulus"/>
    <property type="evidence" value="ECO:0007669"/>
    <property type="project" value="TreeGrafter"/>
</dbReference>
<dbReference type="GO" id="GO:0005509">
    <property type="term" value="F:calcium ion binding"/>
    <property type="evidence" value="ECO:0007669"/>
    <property type="project" value="InterPro"/>
</dbReference>
<dbReference type="GO" id="GO:0016323">
    <property type="term" value="C:basolateral plasma membrane"/>
    <property type="evidence" value="ECO:0007669"/>
    <property type="project" value="UniProtKB-SubCell"/>
</dbReference>
<comment type="similarity">
    <text evidence="5 18">Belongs to the annexin family.</text>
</comment>
<dbReference type="GO" id="GO:0048513">
    <property type="term" value="P:animal organ development"/>
    <property type="evidence" value="ECO:0007669"/>
    <property type="project" value="UniProtKB-ARBA"/>
</dbReference>
<dbReference type="GO" id="GO:0030154">
    <property type="term" value="P:cell differentiation"/>
    <property type="evidence" value="ECO:0007669"/>
    <property type="project" value="UniProtKB-ARBA"/>
</dbReference>
<evidence type="ECO:0000256" key="5">
    <source>
        <dbReference type="ARBA" id="ARBA00007831"/>
    </source>
</evidence>
<dbReference type="FunFam" id="1.10.220.10:FF:000001">
    <property type="entry name" value="Annexin"/>
    <property type="match status" value="1"/>
</dbReference>
<comment type="subcellular location">
    <subcellularLocation>
        <location evidence="3">Basolateral cell membrane</location>
    </subcellularLocation>
    <subcellularLocation>
        <location evidence="2">Cell projection</location>
        <location evidence="2">Cilium</location>
    </subcellularLocation>
    <subcellularLocation>
        <location evidence="4">Cytoplasm</location>
    </subcellularLocation>
    <subcellularLocation>
        <location evidence="1">Nucleus</location>
    </subcellularLocation>
</comment>